<accession>A0ABU7VH96</accession>
<evidence type="ECO:0000259" key="4">
    <source>
        <dbReference type="Pfam" id="PF00465"/>
    </source>
</evidence>
<evidence type="ECO:0000256" key="3">
    <source>
        <dbReference type="ARBA" id="ARBA00023027"/>
    </source>
</evidence>
<reference evidence="6 7" key="1">
    <citation type="submission" date="2024-01" db="EMBL/GenBank/DDBJ databases">
        <title>Survival strategy associated with biotechnological potential of Virgibacillus dokdonensis T4.6 isolated from salt-fermented shrimp paste.</title>
        <authorList>
            <person name="Doan T.V."/>
            <person name="Quach N.T."/>
            <person name="Phi Q.-T."/>
        </authorList>
    </citation>
    <scope>NUCLEOTIDE SEQUENCE [LARGE SCALE GENOMIC DNA]</scope>
    <source>
        <strain evidence="6 7">T4.6</strain>
    </source>
</reference>
<protein>
    <submittedName>
        <fullName evidence="6">Iron-containing alcohol dehydrogenase</fullName>
    </submittedName>
</protein>
<dbReference type="PANTHER" id="PTHR11496:SF102">
    <property type="entry name" value="ALCOHOL DEHYDROGENASE 4"/>
    <property type="match status" value="1"/>
</dbReference>
<evidence type="ECO:0000256" key="1">
    <source>
        <dbReference type="ARBA" id="ARBA00007358"/>
    </source>
</evidence>
<evidence type="ECO:0000256" key="2">
    <source>
        <dbReference type="ARBA" id="ARBA00023002"/>
    </source>
</evidence>
<name>A0ABU7VH96_9BACI</name>
<keyword evidence="3" id="KW-0520">NAD</keyword>
<keyword evidence="2" id="KW-0560">Oxidoreductase</keyword>
<dbReference type="EMBL" id="JAZHPM010000025">
    <property type="protein sequence ID" value="MEF2293035.1"/>
    <property type="molecule type" value="Genomic_DNA"/>
</dbReference>
<evidence type="ECO:0000313" key="6">
    <source>
        <dbReference type="EMBL" id="MEF2293035.1"/>
    </source>
</evidence>
<proteinExistence type="inferred from homology"/>
<dbReference type="PANTHER" id="PTHR11496">
    <property type="entry name" value="ALCOHOL DEHYDROGENASE"/>
    <property type="match status" value="1"/>
</dbReference>
<evidence type="ECO:0000259" key="5">
    <source>
        <dbReference type="Pfam" id="PF25137"/>
    </source>
</evidence>
<keyword evidence="7" id="KW-1185">Reference proteome</keyword>
<dbReference type="Pfam" id="PF00465">
    <property type="entry name" value="Fe-ADH"/>
    <property type="match status" value="1"/>
</dbReference>
<feature type="domain" description="Alcohol dehydrogenase iron-type/glycerol dehydrogenase GldA" evidence="4">
    <location>
        <begin position="15"/>
        <end position="181"/>
    </location>
</feature>
<sequence length="387" mass="42837">MKIASKWIHWRTPILIKGENSLQQLPKVLEQNKQTRVLIVTDKGLSESGLLDTLCADLQCANIDYAIYDKTVPNPTVRNIEEALTLFCDQQCKAMIALGGGSVIDCAKVVGARFAYPNKSISKMKGQLKVRKETPTLYAVPTTAGSGSEATLAAVVSNPATSEKYAINSPVLTPNYALHDPKLLVNLPPFMTATTGMDALTHAIEAFIGKSNTQKTRDWSKQAVVLIFGNLEQSYIEPGDLTARASMQKASYLAGKAFTRAYVGYVHAIAHTFGGFYQVPHGYANAIILPYVLEFYDDVVYDLLAELADTVQPINQFSSNKEKALWMIREIKRMNKAMGIPEKIATIDKGVIPKMVERALKEANPLYPVPKILTKQDLYHLYYQITE</sequence>
<comment type="similarity">
    <text evidence="1">Belongs to the iron-containing alcohol dehydrogenase family.</text>
</comment>
<dbReference type="PROSITE" id="PS00913">
    <property type="entry name" value="ADH_IRON_1"/>
    <property type="match status" value="1"/>
</dbReference>
<evidence type="ECO:0000313" key="7">
    <source>
        <dbReference type="Proteomes" id="UP001356080"/>
    </source>
</evidence>
<dbReference type="InterPro" id="IPR056798">
    <property type="entry name" value="ADH_Fe_C"/>
</dbReference>
<dbReference type="InterPro" id="IPR001670">
    <property type="entry name" value="ADH_Fe/GldA"/>
</dbReference>
<gene>
    <name evidence="6" type="ORF">V2W34_13620</name>
</gene>
<dbReference type="CDD" id="cd08189">
    <property type="entry name" value="Fe-ADH-like"/>
    <property type="match status" value="1"/>
</dbReference>
<dbReference type="Pfam" id="PF25137">
    <property type="entry name" value="ADH_Fe_C"/>
    <property type="match status" value="1"/>
</dbReference>
<dbReference type="InterPro" id="IPR018211">
    <property type="entry name" value="ADH_Fe_CS"/>
</dbReference>
<comment type="caution">
    <text evidence="6">The sequence shown here is derived from an EMBL/GenBank/DDBJ whole genome shotgun (WGS) entry which is preliminary data.</text>
</comment>
<organism evidence="6 7">
    <name type="scientific">Virgibacillus dokdonensis</name>
    <dbReference type="NCBI Taxonomy" id="302167"/>
    <lineage>
        <taxon>Bacteria</taxon>
        <taxon>Bacillati</taxon>
        <taxon>Bacillota</taxon>
        <taxon>Bacilli</taxon>
        <taxon>Bacillales</taxon>
        <taxon>Bacillaceae</taxon>
        <taxon>Virgibacillus</taxon>
    </lineage>
</organism>
<dbReference type="InterPro" id="IPR039697">
    <property type="entry name" value="Alcohol_dehydrogenase_Fe"/>
</dbReference>
<dbReference type="Gene3D" id="1.20.1090.10">
    <property type="entry name" value="Dehydroquinate synthase-like - alpha domain"/>
    <property type="match status" value="1"/>
</dbReference>
<dbReference type="Gene3D" id="3.40.50.1970">
    <property type="match status" value="1"/>
</dbReference>
<dbReference type="SUPFAM" id="SSF56796">
    <property type="entry name" value="Dehydroquinate synthase-like"/>
    <property type="match status" value="1"/>
</dbReference>
<dbReference type="Proteomes" id="UP001356080">
    <property type="component" value="Unassembled WGS sequence"/>
</dbReference>
<feature type="domain" description="Fe-containing alcohol dehydrogenase-like C-terminal" evidence="5">
    <location>
        <begin position="192"/>
        <end position="383"/>
    </location>
</feature>